<dbReference type="Pfam" id="PF04480">
    <property type="entry name" value="DUF559"/>
    <property type="match status" value="1"/>
</dbReference>
<evidence type="ECO:0000313" key="3">
    <source>
        <dbReference type="EMBL" id="MBD8871142.1"/>
    </source>
</evidence>
<feature type="region of interest" description="Disordered" evidence="1">
    <location>
        <begin position="1"/>
        <end position="41"/>
    </location>
</feature>
<keyword evidence="4" id="KW-1185">Reference proteome</keyword>
<evidence type="ECO:0000313" key="4">
    <source>
        <dbReference type="Proteomes" id="UP000616839"/>
    </source>
</evidence>
<dbReference type="AlphaFoldDB" id="A0A927Q2D5"/>
<protein>
    <submittedName>
        <fullName evidence="3">DUF559 domain-containing protein</fullName>
    </submittedName>
</protein>
<reference evidence="3" key="1">
    <citation type="submission" date="2020-09" db="EMBL/GenBank/DDBJ databases">
        <title>Nocardioides sp. strain MJB4 16S ribosomal RNA gene Genome sequencing and assembly.</title>
        <authorList>
            <person name="Kim I."/>
        </authorList>
    </citation>
    <scope>NUCLEOTIDE SEQUENCE</scope>
    <source>
        <strain evidence="3">MJB4</strain>
    </source>
</reference>
<comment type="caution">
    <text evidence="3">The sequence shown here is derived from an EMBL/GenBank/DDBJ whole genome shotgun (WGS) entry which is preliminary data.</text>
</comment>
<accession>A0A927Q2D5</accession>
<gene>
    <name evidence="3" type="ORF">IE331_16060</name>
</gene>
<dbReference type="Proteomes" id="UP000616839">
    <property type="component" value="Unassembled WGS sequence"/>
</dbReference>
<sequence>MAGHPWDPVAPRPRGLVRPVRVDPTGVAGPTRGRAAGPRWRRTSPGFFVPAEVDASLPEQRVLEASVRLPPGAAVTGWAACRLAGAGLVDGVAPDRRTPLPVPLALGACGRIRPDERVLLLYDPLPAGETWVRCGVPATRPVRATFDAMRLAPDEREAAVALDMMAAARLVSIARVAGHLPTRGRVTGIGRVRRGLELAVEGSRSPGETRLRLVWVLDADLPAPHVNCPVHARGGRDDGRLLGIADLLDEEAGLVVEYDGADHRGARRHSRDVEREALLRRHGLEVTRVTGPDLADASAVVDRLLDARRRSRFAAPGQRAWEARPVGPWLDQHLAEQEALAELHAEAMAMPVVDPPRG</sequence>
<dbReference type="InterPro" id="IPR007569">
    <property type="entry name" value="DUF559"/>
</dbReference>
<dbReference type="EMBL" id="JACYXZ010000005">
    <property type="protein sequence ID" value="MBD8871142.1"/>
    <property type="molecule type" value="Genomic_DNA"/>
</dbReference>
<dbReference type="RefSeq" id="WP_192144474.1">
    <property type="nucleotide sequence ID" value="NZ_JACYXZ010000005.1"/>
</dbReference>
<evidence type="ECO:0000256" key="1">
    <source>
        <dbReference type="SAM" id="MobiDB-lite"/>
    </source>
</evidence>
<proteinExistence type="predicted"/>
<evidence type="ECO:0000259" key="2">
    <source>
        <dbReference type="Pfam" id="PF04480"/>
    </source>
</evidence>
<name>A0A927Q2D5_9ACTN</name>
<feature type="domain" description="DUF559" evidence="2">
    <location>
        <begin position="244"/>
        <end position="305"/>
    </location>
</feature>
<organism evidence="3 4">
    <name type="scientific">Nocardioides donggukensis</name>
    <dbReference type="NCBI Taxonomy" id="2774019"/>
    <lineage>
        <taxon>Bacteria</taxon>
        <taxon>Bacillati</taxon>
        <taxon>Actinomycetota</taxon>
        <taxon>Actinomycetes</taxon>
        <taxon>Propionibacteriales</taxon>
        <taxon>Nocardioidaceae</taxon>
        <taxon>Nocardioides</taxon>
    </lineage>
</organism>